<evidence type="ECO:0000256" key="1">
    <source>
        <dbReference type="SAM" id="Phobius"/>
    </source>
</evidence>
<keyword evidence="1" id="KW-0812">Transmembrane</keyword>
<dbReference type="OrthoDB" id="10423000at2759"/>
<dbReference type="AlphaFoldDB" id="A0A9N9D8U8"/>
<protein>
    <submittedName>
        <fullName evidence="2">2942_t:CDS:1</fullName>
    </submittedName>
</protein>
<comment type="caution">
    <text evidence="2">The sequence shown here is derived from an EMBL/GenBank/DDBJ whole genome shotgun (WGS) entry which is preliminary data.</text>
</comment>
<organism evidence="2 3">
    <name type="scientific">Funneliformis caledonium</name>
    <dbReference type="NCBI Taxonomy" id="1117310"/>
    <lineage>
        <taxon>Eukaryota</taxon>
        <taxon>Fungi</taxon>
        <taxon>Fungi incertae sedis</taxon>
        <taxon>Mucoromycota</taxon>
        <taxon>Glomeromycotina</taxon>
        <taxon>Glomeromycetes</taxon>
        <taxon>Glomerales</taxon>
        <taxon>Glomeraceae</taxon>
        <taxon>Funneliformis</taxon>
    </lineage>
</organism>
<keyword evidence="1" id="KW-0472">Membrane</keyword>
<feature type="transmembrane region" description="Helical" evidence="1">
    <location>
        <begin position="165"/>
        <end position="188"/>
    </location>
</feature>
<keyword evidence="3" id="KW-1185">Reference proteome</keyword>
<feature type="transmembrane region" description="Helical" evidence="1">
    <location>
        <begin position="41"/>
        <end position="64"/>
    </location>
</feature>
<name>A0A9N9D8U8_9GLOM</name>
<feature type="transmembrane region" description="Helical" evidence="1">
    <location>
        <begin position="90"/>
        <end position="109"/>
    </location>
</feature>
<sequence length="390" mass="44139">MGNLVNNFTVVCTEIDGIQKCACDFRVNFYGCPFESLLKKAALVLIPLCLFSLALSCGMLYYYIKVRNQSFSLPATRDRGILRFRPFQTFHLYCVAYILFETIHLIMLVTDSYRSLVIAEIGFAAMHTFASAIGMLYPISVVYSTPTSIHMKYKSELTNPRLLDILGFGMIGYSFICFNTFAVLTGIAGENMDIEKADKYFALNSFFWVAWTSIFTCYLVFTWLKLRRIIHRHIKSLELQKVVGDTVSQQIINMRKASRNVNVPVVIMTICCLMIITSNIAVAISYRTVAIFEKFSSISIFAACKLKFYAKATITGCLSNGEIVCFNTNETNNTSNTYVDNSNNRESSLCTNNNLVISTSDNRDQIPSYENISRYPIAIHCTEETITEIQ</sequence>
<dbReference type="EMBL" id="CAJVPQ010003534">
    <property type="protein sequence ID" value="CAG8630712.1"/>
    <property type="molecule type" value="Genomic_DNA"/>
</dbReference>
<gene>
    <name evidence="2" type="ORF">FCALED_LOCUS10055</name>
</gene>
<feature type="transmembrane region" description="Helical" evidence="1">
    <location>
        <begin position="263"/>
        <end position="286"/>
    </location>
</feature>
<evidence type="ECO:0000313" key="2">
    <source>
        <dbReference type="EMBL" id="CAG8630712.1"/>
    </source>
</evidence>
<reference evidence="2" key="1">
    <citation type="submission" date="2021-06" db="EMBL/GenBank/DDBJ databases">
        <authorList>
            <person name="Kallberg Y."/>
            <person name="Tangrot J."/>
            <person name="Rosling A."/>
        </authorList>
    </citation>
    <scope>NUCLEOTIDE SEQUENCE</scope>
    <source>
        <strain evidence="2">UK204</strain>
    </source>
</reference>
<accession>A0A9N9D8U8</accession>
<feature type="transmembrane region" description="Helical" evidence="1">
    <location>
        <begin position="121"/>
        <end position="144"/>
    </location>
</feature>
<evidence type="ECO:0000313" key="3">
    <source>
        <dbReference type="Proteomes" id="UP000789570"/>
    </source>
</evidence>
<proteinExistence type="predicted"/>
<feature type="transmembrane region" description="Helical" evidence="1">
    <location>
        <begin position="200"/>
        <end position="224"/>
    </location>
</feature>
<dbReference type="Proteomes" id="UP000789570">
    <property type="component" value="Unassembled WGS sequence"/>
</dbReference>
<keyword evidence="1" id="KW-1133">Transmembrane helix</keyword>